<dbReference type="InterPro" id="IPR011990">
    <property type="entry name" value="TPR-like_helical_dom_sf"/>
</dbReference>
<dbReference type="SUPFAM" id="SSF55874">
    <property type="entry name" value="ATPase domain of HSP90 chaperone/DNA topoisomerase II/histidine kinase"/>
    <property type="match status" value="1"/>
</dbReference>
<evidence type="ECO:0000313" key="10">
    <source>
        <dbReference type="EMBL" id="OXG04858.1"/>
    </source>
</evidence>
<dbReference type="CDD" id="cd00082">
    <property type="entry name" value="HisKA"/>
    <property type="match status" value="1"/>
</dbReference>
<name>A0A227P6H3_9FLAO</name>
<comment type="catalytic activity">
    <reaction evidence="1">
        <text>ATP + protein L-histidine = ADP + protein N-phospho-L-histidine.</text>
        <dbReference type="EC" id="2.7.13.3"/>
    </reaction>
</comment>
<dbReference type="SMART" id="SM00387">
    <property type="entry name" value="HATPase_c"/>
    <property type="match status" value="1"/>
</dbReference>
<evidence type="ECO:0000256" key="1">
    <source>
        <dbReference type="ARBA" id="ARBA00000085"/>
    </source>
</evidence>
<dbReference type="InterPro" id="IPR036097">
    <property type="entry name" value="HisK_dim/P_sf"/>
</dbReference>
<accession>A0A227P6H3</accession>
<proteinExistence type="predicted"/>
<dbReference type="InterPro" id="IPR036890">
    <property type="entry name" value="HATPase_C_sf"/>
</dbReference>
<keyword evidence="7" id="KW-1133">Transmembrane helix</keyword>
<reference evidence="10 11" key="1">
    <citation type="submission" date="2016-11" db="EMBL/GenBank/DDBJ databases">
        <title>Whole genomes of Flavobacteriaceae.</title>
        <authorList>
            <person name="Stine C."/>
            <person name="Li C."/>
            <person name="Tadesse D."/>
        </authorList>
    </citation>
    <scope>NUCLEOTIDE SEQUENCE [LARGE SCALE GENOMIC DNA]</scope>
    <source>
        <strain evidence="10 11">DSM 24704</strain>
    </source>
</reference>
<dbReference type="Gene3D" id="1.25.40.10">
    <property type="entry name" value="Tetratricopeptide repeat domain"/>
    <property type="match status" value="1"/>
</dbReference>
<evidence type="ECO:0000256" key="5">
    <source>
        <dbReference type="ARBA" id="ARBA00022777"/>
    </source>
</evidence>
<dbReference type="InterPro" id="IPR003594">
    <property type="entry name" value="HATPase_dom"/>
</dbReference>
<organism evidence="10 11">
    <name type="scientific">Flavobacterium araucananum</name>
    <dbReference type="NCBI Taxonomy" id="946678"/>
    <lineage>
        <taxon>Bacteria</taxon>
        <taxon>Pseudomonadati</taxon>
        <taxon>Bacteroidota</taxon>
        <taxon>Flavobacteriia</taxon>
        <taxon>Flavobacteriales</taxon>
        <taxon>Flavobacteriaceae</taxon>
        <taxon>Flavobacterium</taxon>
    </lineage>
</organism>
<dbReference type="InterPro" id="IPR050736">
    <property type="entry name" value="Sensor_HK_Regulatory"/>
</dbReference>
<dbReference type="PANTHER" id="PTHR43711">
    <property type="entry name" value="TWO-COMPONENT HISTIDINE KINASE"/>
    <property type="match status" value="1"/>
</dbReference>
<dbReference type="PROSITE" id="PS50109">
    <property type="entry name" value="HIS_KIN"/>
    <property type="match status" value="1"/>
</dbReference>
<dbReference type="EC" id="2.7.13.3" evidence="2"/>
<keyword evidence="3" id="KW-0597">Phosphoprotein</keyword>
<sequence length="569" mass="65659">MKYIVLVLFLYSSSLCAQEISPTIQLLRENLNRYNGETKLDSIGYLIENHLAKNNLSGFELQLVLFFQGNYYNQIARTPDAIIALKKSIASKVAGKEADKIYYKSLYILSDLYFTQKKYKDAFYYASLCRDKIPAANNKANEYIGLHLIIGYYYYINYDHKKSMQEFLLAEEAAKKYDPCKLSEVYVKTARIYSRQNRLDKAKETILKSIEIADNCNALENKINAIRTLREMLVEHGEFEAAHKTFEKLDRLVGIEDIKNRNIRIDSFEIANKIKLKEQQNTSLKRINNSKEVKLQQQKVALIVSLIGITLLVILLYSIVVLTRKQRLTNETLKLQKEQIEDKNSELKRLNLLHQKIFSVISHDFKEPITTLKVLLDKEDILKNENKVVSTYIKAISQQLEQSDAMLTSLLDWAKTELITKISNPSKIKLFDVITAARRELLHQLKAKNITIENRVSKEIIIVFNPTVLSIVLRNIISNAIKFSYENSLIIIEYEENEIWVTDFGKGIEQKKRDKLFKKNINPGVGTNMESGFGIGLYLCQELMLKNKGTLDVFNNESEGCTFKIILPK</sequence>
<dbReference type="Pfam" id="PF02518">
    <property type="entry name" value="HATPase_c"/>
    <property type="match status" value="1"/>
</dbReference>
<dbReference type="SUPFAM" id="SSF48452">
    <property type="entry name" value="TPR-like"/>
    <property type="match status" value="1"/>
</dbReference>
<keyword evidence="5" id="KW-0418">Kinase</keyword>
<evidence type="ECO:0000256" key="3">
    <source>
        <dbReference type="ARBA" id="ARBA00022553"/>
    </source>
</evidence>
<dbReference type="EMBL" id="MUGS01000029">
    <property type="protein sequence ID" value="OXG04858.1"/>
    <property type="molecule type" value="Genomic_DNA"/>
</dbReference>
<dbReference type="AlphaFoldDB" id="A0A227P6H3"/>
<dbReference type="PRINTS" id="PR00344">
    <property type="entry name" value="BCTRLSENSOR"/>
</dbReference>
<keyword evidence="6" id="KW-0902">Two-component regulatory system</keyword>
<feature type="transmembrane region" description="Helical" evidence="7">
    <location>
        <begin position="300"/>
        <end position="322"/>
    </location>
</feature>
<dbReference type="GO" id="GO:0000155">
    <property type="term" value="F:phosphorelay sensor kinase activity"/>
    <property type="evidence" value="ECO:0007669"/>
    <property type="project" value="InterPro"/>
</dbReference>
<evidence type="ECO:0000256" key="4">
    <source>
        <dbReference type="ARBA" id="ARBA00022679"/>
    </source>
</evidence>
<feature type="signal peptide" evidence="8">
    <location>
        <begin position="1"/>
        <end position="17"/>
    </location>
</feature>
<evidence type="ECO:0000256" key="8">
    <source>
        <dbReference type="SAM" id="SignalP"/>
    </source>
</evidence>
<dbReference type="SUPFAM" id="SSF47384">
    <property type="entry name" value="Homodimeric domain of signal transducing histidine kinase"/>
    <property type="match status" value="1"/>
</dbReference>
<keyword evidence="7" id="KW-0472">Membrane</keyword>
<dbReference type="RefSeq" id="WP_165769818.1">
    <property type="nucleotide sequence ID" value="NZ_MUGS01000029.1"/>
</dbReference>
<feature type="chain" id="PRO_5012172266" description="histidine kinase" evidence="8">
    <location>
        <begin position="18"/>
        <end position="569"/>
    </location>
</feature>
<evidence type="ECO:0000259" key="9">
    <source>
        <dbReference type="PROSITE" id="PS50109"/>
    </source>
</evidence>
<feature type="domain" description="Histidine kinase" evidence="9">
    <location>
        <begin position="360"/>
        <end position="569"/>
    </location>
</feature>
<keyword evidence="8" id="KW-0732">Signal</keyword>
<dbReference type="Gene3D" id="1.10.287.130">
    <property type="match status" value="1"/>
</dbReference>
<gene>
    <name evidence="10" type="ORF">B0A64_14470</name>
</gene>
<dbReference type="Gene3D" id="3.30.565.10">
    <property type="entry name" value="Histidine kinase-like ATPase, C-terminal domain"/>
    <property type="match status" value="1"/>
</dbReference>
<comment type="caution">
    <text evidence="10">The sequence shown here is derived from an EMBL/GenBank/DDBJ whole genome shotgun (WGS) entry which is preliminary data.</text>
</comment>
<keyword evidence="11" id="KW-1185">Reference proteome</keyword>
<evidence type="ECO:0000256" key="6">
    <source>
        <dbReference type="ARBA" id="ARBA00023012"/>
    </source>
</evidence>
<keyword evidence="7" id="KW-0812">Transmembrane</keyword>
<dbReference type="Proteomes" id="UP000214684">
    <property type="component" value="Unassembled WGS sequence"/>
</dbReference>
<evidence type="ECO:0000256" key="7">
    <source>
        <dbReference type="SAM" id="Phobius"/>
    </source>
</evidence>
<dbReference type="InterPro" id="IPR003661">
    <property type="entry name" value="HisK_dim/P_dom"/>
</dbReference>
<evidence type="ECO:0000313" key="11">
    <source>
        <dbReference type="Proteomes" id="UP000214684"/>
    </source>
</evidence>
<dbReference type="InterPro" id="IPR005467">
    <property type="entry name" value="His_kinase_dom"/>
</dbReference>
<protein>
    <recommendedName>
        <fullName evidence="2">histidine kinase</fullName>
        <ecNumber evidence="2">2.7.13.3</ecNumber>
    </recommendedName>
</protein>
<dbReference type="PANTHER" id="PTHR43711:SF1">
    <property type="entry name" value="HISTIDINE KINASE 1"/>
    <property type="match status" value="1"/>
</dbReference>
<dbReference type="InterPro" id="IPR004358">
    <property type="entry name" value="Sig_transdc_His_kin-like_C"/>
</dbReference>
<evidence type="ECO:0000256" key="2">
    <source>
        <dbReference type="ARBA" id="ARBA00012438"/>
    </source>
</evidence>
<keyword evidence="4" id="KW-0808">Transferase</keyword>